<evidence type="ECO:0000313" key="1">
    <source>
        <dbReference type="EMBL" id="KAH7965489.1"/>
    </source>
</evidence>
<comment type="caution">
    <text evidence="1">The sequence shown here is derived from an EMBL/GenBank/DDBJ whole genome shotgun (WGS) entry which is preliminary data.</text>
</comment>
<gene>
    <name evidence="1" type="ORF">HPB49_008392</name>
</gene>
<name>A0ACB8DB64_DERSI</name>
<evidence type="ECO:0000313" key="2">
    <source>
        <dbReference type="Proteomes" id="UP000821865"/>
    </source>
</evidence>
<organism evidence="1 2">
    <name type="scientific">Dermacentor silvarum</name>
    <name type="common">Tick</name>
    <dbReference type="NCBI Taxonomy" id="543639"/>
    <lineage>
        <taxon>Eukaryota</taxon>
        <taxon>Metazoa</taxon>
        <taxon>Ecdysozoa</taxon>
        <taxon>Arthropoda</taxon>
        <taxon>Chelicerata</taxon>
        <taxon>Arachnida</taxon>
        <taxon>Acari</taxon>
        <taxon>Parasitiformes</taxon>
        <taxon>Ixodida</taxon>
        <taxon>Ixodoidea</taxon>
        <taxon>Ixodidae</taxon>
        <taxon>Rhipicephalinae</taxon>
        <taxon>Dermacentor</taxon>
    </lineage>
</organism>
<dbReference type="EMBL" id="CM023471">
    <property type="protein sequence ID" value="KAH7965489.1"/>
    <property type="molecule type" value="Genomic_DNA"/>
</dbReference>
<reference evidence="1" key="1">
    <citation type="submission" date="2020-05" db="EMBL/GenBank/DDBJ databases">
        <title>Large-scale comparative analyses of tick genomes elucidate their genetic diversity and vector capacities.</title>
        <authorList>
            <person name="Jia N."/>
            <person name="Wang J."/>
            <person name="Shi W."/>
            <person name="Du L."/>
            <person name="Sun Y."/>
            <person name="Zhan W."/>
            <person name="Jiang J."/>
            <person name="Wang Q."/>
            <person name="Zhang B."/>
            <person name="Ji P."/>
            <person name="Sakyi L.B."/>
            <person name="Cui X."/>
            <person name="Yuan T."/>
            <person name="Jiang B."/>
            <person name="Yang W."/>
            <person name="Lam T.T.-Y."/>
            <person name="Chang Q."/>
            <person name="Ding S."/>
            <person name="Wang X."/>
            <person name="Zhu J."/>
            <person name="Ruan X."/>
            <person name="Zhao L."/>
            <person name="Wei J."/>
            <person name="Que T."/>
            <person name="Du C."/>
            <person name="Cheng J."/>
            <person name="Dai P."/>
            <person name="Han X."/>
            <person name="Huang E."/>
            <person name="Gao Y."/>
            <person name="Liu J."/>
            <person name="Shao H."/>
            <person name="Ye R."/>
            <person name="Li L."/>
            <person name="Wei W."/>
            <person name="Wang X."/>
            <person name="Wang C."/>
            <person name="Yang T."/>
            <person name="Huo Q."/>
            <person name="Li W."/>
            <person name="Guo W."/>
            <person name="Chen H."/>
            <person name="Zhou L."/>
            <person name="Ni X."/>
            <person name="Tian J."/>
            <person name="Zhou Y."/>
            <person name="Sheng Y."/>
            <person name="Liu T."/>
            <person name="Pan Y."/>
            <person name="Xia L."/>
            <person name="Li J."/>
            <person name="Zhao F."/>
            <person name="Cao W."/>
        </authorList>
    </citation>
    <scope>NUCLEOTIDE SEQUENCE</scope>
    <source>
        <strain evidence="1">Dsil-2018</strain>
    </source>
</reference>
<accession>A0ACB8DB64</accession>
<dbReference type="Proteomes" id="UP000821865">
    <property type="component" value="Chromosome 2"/>
</dbReference>
<protein>
    <submittedName>
        <fullName evidence="1">Uncharacterized protein</fullName>
    </submittedName>
</protein>
<keyword evidence="2" id="KW-1185">Reference proteome</keyword>
<sequence>MIHQLGTAAQWLCLQPPFLSWDQFVAAFRAEFLSVAYYYRIRRELDARAQDRSMRVCETPLVRSCGCLGSGRLGHSLGNRQSGFPSRSGTFSSQRDISPSSLESTRQREPTYSAPYAAFQKYPGALIKRDLPTGPFSPPLRFAILVLCSRFQAKWRPLLLYSGPYAHTFFERRCLILTVIIRPVRRHLLYLSHKHPWRTSSTSTWIRGPQERRPLCRHDHQLRVAHAPVPRAASLGRSPTSGDQEAVQLTWVLGQ</sequence>
<proteinExistence type="predicted"/>